<reference evidence="2" key="1">
    <citation type="submission" date="2020-11" db="EMBL/GenBank/DDBJ databases">
        <authorList>
            <person name="Kim M.K."/>
        </authorList>
    </citation>
    <scope>NUCLEOTIDE SEQUENCE</scope>
    <source>
        <strain evidence="2">BT350</strain>
    </source>
</reference>
<dbReference type="AlphaFoldDB" id="A0A931BQM9"/>
<comment type="caution">
    <text evidence="2">The sequence shown here is derived from an EMBL/GenBank/DDBJ whole genome shotgun (WGS) entry which is preliminary data.</text>
</comment>
<protein>
    <submittedName>
        <fullName evidence="2">Uncharacterized protein</fullName>
    </submittedName>
</protein>
<feature type="chain" id="PRO_5036874015" evidence="1">
    <location>
        <begin position="30"/>
        <end position="80"/>
    </location>
</feature>
<gene>
    <name evidence="2" type="ORF">I2H38_20250</name>
</gene>
<accession>A0A931BQM9</accession>
<keyword evidence="3" id="KW-1185">Reference proteome</keyword>
<evidence type="ECO:0000313" key="2">
    <source>
        <dbReference type="EMBL" id="MBF9235692.1"/>
    </source>
</evidence>
<dbReference type="EMBL" id="JADQDO010000020">
    <property type="protein sequence ID" value="MBF9235692.1"/>
    <property type="molecule type" value="Genomic_DNA"/>
</dbReference>
<organism evidence="2 3">
    <name type="scientific">Microvirga alba</name>
    <dbReference type="NCBI Taxonomy" id="2791025"/>
    <lineage>
        <taxon>Bacteria</taxon>
        <taxon>Pseudomonadati</taxon>
        <taxon>Pseudomonadota</taxon>
        <taxon>Alphaproteobacteria</taxon>
        <taxon>Hyphomicrobiales</taxon>
        <taxon>Methylobacteriaceae</taxon>
        <taxon>Microvirga</taxon>
    </lineage>
</organism>
<evidence type="ECO:0000256" key="1">
    <source>
        <dbReference type="SAM" id="SignalP"/>
    </source>
</evidence>
<dbReference type="Proteomes" id="UP000599312">
    <property type="component" value="Unassembled WGS sequence"/>
</dbReference>
<dbReference type="RefSeq" id="WP_196273685.1">
    <property type="nucleotide sequence ID" value="NZ_JADQDO010000020.1"/>
</dbReference>
<evidence type="ECO:0000313" key="3">
    <source>
        <dbReference type="Proteomes" id="UP000599312"/>
    </source>
</evidence>
<proteinExistence type="predicted"/>
<feature type="signal peptide" evidence="1">
    <location>
        <begin position="1"/>
        <end position="29"/>
    </location>
</feature>
<sequence length="80" mass="8771">MKATGNLTFGGLSLSLLATFAFGVSEANAVEVPLSQKKVLTLEAARRVVVAAEAEAQRNNTLRGQERCQTVQFNLRERHR</sequence>
<name>A0A931BQM9_9HYPH</name>
<keyword evidence="1" id="KW-0732">Signal</keyword>